<dbReference type="GO" id="GO:0006221">
    <property type="term" value="P:pyrimidine nucleotide biosynthetic process"/>
    <property type="evidence" value="ECO:0007669"/>
    <property type="project" value="UniProtKB-KW"/>
</dbReference>
<dbReference type="STRING" id="3088.A0A383VI60"/>
<evidence type="ECO:0000256" key="6">
    <source>
        <dbReference type="ARBA" id="ARBA00023002"/>
    </source>
</evidence>
<evidence type="ECO:0000313" key="8">
    <source>
        <dbReference type="EMBL" id="SZX65198.1"/>
    </source>
</evidence>
<dbReference type="PANTHER" id="PTHR48109">
    <property type="entry name" value="DIHYDROOROTATE DEHYDROGENASE (QUINONE), MITOCHONDRIAL-RELATED"/>
    <property type="match status" value="1"/>
</dbReference>
<protein>
    <recommendedName>
        <fullName evidence="7">Dihydroorotate dehydrogenase catalytic domain-containing protein</fullName>
    </recommendedName>
</protein>
<dbReference type="Proteomes" id="UP000256970">
    <property type="component" value="Unassembled WGS sequence"/>
</dbReference>
<comment type="cofactor">
    <cofactor evidence="1">
        <name>FMN</name>
        <dbReference type="ChEBI" id="CHEBI:58210"/>
    </cofactor>
</comment>
<dbReference type="PANTHER" id="PTHR48109:SF1">
    <property type="entry name" value="DIHYDROOROTATE DEHYDROGENASE (FUMARATE)"/>
    <property type="match status" value="1"/>
</dbReference>
<reference evidence="8 9" key="1">
    <citation type="submission" date="2016-10" db="EMBL/GenBank/DDBJ databases">
        <authorList>
            <person name="Cai Z."/>
        </authorList>
    </citation>
    <scope>NUCLEOTIDE SEQUENCE [LARGE SCALE GENOMIC DNA]</scope>
</reference>
<evidence type="ECO:0000313" key="9">
    <source>
        <dbReference type="Proteomes" id="UP000256970"/>
    </source>
</evidence>
<dbReference type="Gene3D" id="3.20.20.70">
    <property type="entry name" value="Aldolase class I"/>
    <property type="match status" value="1"/>
</dbReference>
<keyword evidence="4" id="KW-0288">FMN</keyword>
<evidence type="ECO:0000256" key="2">
    <source>
        <dbReference type="ARBA" id="ARBA00004725"/>
    </source>
</evidence>
<evidence type="ECO:0000256" key="4">
    <source>
        <dbReference type="ARBA" id="ARBA00022643"/>
    </source>
</evidence>
<gene>
    <name evidence="8" type="ORF">BQ4739_LOCUS5646</name>
</gene>
<accession>A0A383VI60</accession>
<keyword evidence="3" id="KW-0285">Flavoprotein</keyword>
<evidence type="ECO:0000256" key="1">
    <source>
        <dbReference type="ARBA" id="ARBA00001917"/>
    </source>
</evidence>
<evidence type="ECO:0000259" key="7">
    <source>
        <dbReference type="Pfam" id="PF01180"/>
    </source>
</evidence>
<keyword evidence="6" id="KW-0560">Oxidoreductase</keyword>
<keyword evidence="9" id="KW-1185">Reference proteome</keyword>
<evidence type="ECO:0000256" key="3">
    <source>
        <dbReference type="ARBA" id="ARBA00022630"/>
    </source>
</evidence>
<organism evidence="8 9">
    <name type="scientific">Tetradesmus obliquus</name>
    <name type="common">Green alga</name>
    <name type="synonym">Acutodesmus obliquus</name>
    <dbReference type="NCBI Taxonomy" id="3088"/>
    <lineage>
        <taxon>Eukaryota</taxon>
        <taxon>Viridiplantae</taxon>
        <taxon>Chlorophyta</taxon>
        <taxon>core chlorophytes</taxon>
        <taxon>Chlorophyceae</taxon>
        <taxon>CS clade</taxon>
        <taxon>Sphaeropleales</taxon>
        <taxon>Scenedesmaceae</taxon>
        <taxon>Tetradesmus</taxon>
    </lineage>
</organism>
<name>A0A383VI60_TETOB</name>
<comment type="pathway">
    <text evidence="2">Pyrimidine metabolism; UMP biosynthesis via de novo pathway.</text>
</comment>
<dbReference type="AlphaFoldDB" id="A0A383VI60"/>
<dbReference type="EMBL" id="FNXT01000565">
    <property type="protein sequence ID" value="SZX65198.1"/>
    <property type="molecule type" value="Genomic_DNA"/>
</dbReference>
<dbReference type="InterPro" id="IPR050074">
    <property type="entry name" value="DHO_dehydrogenase"/>
</dbReference>
<dbReference type="GO" id="GO:0006207">
    <property type="term" value="P:'de novo' pyrimidine nucleobase biosynthetic process"/>
    <property type="evidence" value="ECO:0007669"/>
    <property type="project" value="TreeGrafter"/>
</dbReference>
<dbReference type="SUPFAM" id="SSF51395">
    <property type="entry name" value="FMN-linked oxidoreductases"/>
    <property type="match status" value="1"/>
</dbReference>
<keyword evidence="5" id="KW-0665">Pyrimidine biosynthesis</keyword>
<dbReference type="GO" id="GO:0005737">
    <property type="term" value="C:cytoplasm"/>
    <property type="evidence" value="ECO:0007669"/>
    <property type="project" value="InterPro"/>
</dbReference>
<dbReference type="Pfam" id="PF01180">
    <property type="entry name" value="DHO_dh"/>
    <property type="match status" value="1"/>
</dbReference>
<dbReference type="InterPro" id="IPR005720">
    <property type="entry name" value="Dihydroorotate_DH_cat"/>
</dbReference>
<dbReference type="InterPro" id="IPR013785">
    <property type="entry name" value="Aldolase_TIM"/>
</dbReference>
<evidence type="ECO:0000256" key="5">
    <source>
        <dbReference type="ARBA" id="ARBA00022975"/>
    </source>
</evidence>
<feature type="domain" description="Dihydroorotate dehydrogenase catalytic" evidence="7">
    <location>
        <begin position="105"/>
        <end position="350"/>
    </location>
</feature>
<sequence length="367" mass="37834">MSTCIYDITASWADNIARGPQFDSPVPQRPQTHSDQWIDFLGYKVASRIGVPAGPLLDSRWTSLAASLGYDMVTYKTIRTAASTGHAPPNVLYLQADGKQLPAAGDTTPLQAAGVEQPDEAAATAVAITNSFGMPSMNASFLMADIPAAQAALRPGQLLVVSVTGTPNRPDGVGFAEDFVQAALLAKQAGAKVIEANLSCPNVGKGQGALYADAQQVAALTAALVQALGPAVPLLLKVGAFPDEAALEAVLGAAAAAGARGVAGINGLSRSIITADGEPALGPDRPTSGVCGAPIRHAALQFVRAARRIIDRRQLGLALVGVGGVMCAQHAVDMLEAGADVVQSATGMMWHPLLAHEYHQLVQQQSR</sequence>
<proteinExistence type="predicted"/>
<dbReference type="GO" id="GO:0004152">
    <property type="term" value="F:dihydroorotate dehydrogenase activity"/>
    <property type="evidence" value="ECO:0007669"/>
    <property type="project" value="TreeGrafter"/>
</dbReference>